<dbReference type="AlphaFoldDB" id="A0A5S5MFM2"/>
<dbReference type="Proteomes" id="UP000321899">
    <property type="component" value="Unassembled WGS sequence"/>
</dbReference>
<dbReference type="SUPFAM" id="SSF53067">
    <property type="entry name" value="Actin-like ATPase domain"/>
    <property type="match status" value="1"/>
</dbReference>
<protein>
    <recommendedName>
        <fullName evidence="3">Molecular chaperone DnaK</fullName>
    </recommendedName>
</protein>
<organism evidence="1 2">
    <name type="scientific">Desulfobotulus mexicanus</name>
    <dbReference type="NCBI Taxonomy" id="2586642"/>
    <lineage>
        <taxon>Bacteria</taxon>
        <taxon>Pseudomonadati</taxon>
        <taxon>Thermodesulfobacteriota</taxon>
        <taxon>Desulfobacteria</taxon>
        <taxon>Desulfobacterales</taxon>
        <taxon>Desulfobacteraceae</taxon>
        <taxon>Desulfobotulus</taxon>
    </lineage>
</organism>
<sequence>MNDSEIKNPHPQTAETEMEETVEKLLKNFVQKDLNLENPEKLSPFLQDILKNHFRTALNESQKKLSSKAFWWIGKDGRREILLDTKTLFLWEGNIRSEKTFTVPEAKADANQKQILGLNPWHLPEREEFWGFVSNEKNPMRTGTNNELTGGYCYFLTIQGRVDLAHVNPEPVADQKSKYLAVNRDFKKKSLSSLLFYALENGWQVWPTELGIEASNGDIFKDLYTFSLNTGSLKRLDSQSCPLPELKDEDICDVHKGLWELWGTDPEILKKLGIRAKNPADEVKKGYISIDFGTSSTVVAYEDNTQHKLLRIGVSDHYEAPKPEHYENPTILEIIDFKAFITPWRQQAYRPDVKWKDVRCSHEALATLRDNESDPRVTASILNKLKQWALREDENTRIFLTDRNNGHEHRLESLTLRNPVKGKALEVGPGDPFDPLELYAWFLGLYINWRKWGIHLKYFMTFPVSYPAPVKEKIQSSFRRGLQRSLPQSLISHDCFNSFSVDELYSEPAAFAASAFPYWKLEATKEGLAYGVFDFGGGTTDFDFGIYREPTEKEEDQEIEEVFEHFGAAGDNFLGGENLLENMAYMVFRNNLDLCRKYKFAFTKPLDAHDFPGSEMLLEKTQAAHTNTQMMMARLRPFWETETRNSTGVEKIKMVNREGAETECDLAIPYEEMEGYLKQRLAQGMKEFFTAMHKAFTDQGKTPKRIHLFLAGNASQSSRLKALLDGNENSPWMLGEKKASGKDDPKKDRENAEILEQEVQEFLNKVPTSFDNELILSKIYDFFISISEVKVADNLALLKTDEDIFEFNIMGLLNTSADIPDFKKDIIKLMKDEAIAPRIRNELYPLVGMNAPQTESVASEATEEKAPVSEIMDYLTTLYDGNAPEILIYPPIPKNISNPDQATAKTGVALGLLRLSPGNNIKVINCSTEESKGNPPFGFYVGRIRKKIFFPSIQNHARYGEWEEMGTVMDRVFRMVYTRSPSAATGAMPSSDAALIQERLEFAGECNGHKVFARPVDPHKLEICTARNMEELEAGKAENLQELPLKKG</sequence>
<reference evidence="1 2" key="1">
    <citation type="submission" date="2019-06" db="EMBL/GenBank/DDBJ databases">
        <title>Desulfobotulus mexicanus sp. nov., a novel sulfate-reducing bacterium isolated from the sediment of an alkaline crater lake in Mexico.</title>
        <authorList>
            <person name="Hirschler-Rea A."/>
        </authorList>
    </citation>
    <scope>NUCLEOTIDE SEQUENCE [LARGE SCALE GENOMIC DNA]</scope>
    <source>
        <strain evidence="1 2">PAR22N</strain>
    </source>
</reference>
<dbReference type="InterPro" id="IPR043129">
    <property type="entry name" value="ATPase_NBD"/>
</dbReference>
<evidence type="ECO:0008006" key="3">
    <source>
        <dbReference type="Google" id="ProtNLM"/>
    </source>
</evidence>
<dbReference type="Gene3D" id="3.30.420.40">
    <property type="match status" value="2"/>
</dbReference>
<evidence type="ECO:0000313" key="2">
    <source>
        <dbReference type="Proteomes" id="UP000321899"/>
    </source>
</evidence>
<dbReference type="Gene3D" id="3.90.640.10">
    <property type="entry name" value="Actin, Chain A, domain 4"/>
    <property type="match status" value="1"/>
</dbReference>
<accession>A0A5S5MFM2</accession>
<dbReference type="RefSeq" id="WP_139448812.1">
    <property type="nucleotide sequence ID" value="NZ_VDMB01000011.1"/>
</dbReference>
<gene>
    <name evidence="1" type="ORF">FIM25_10015</name>
</gene>
<proteinExistence type="predicted"/>
<dbReference type="OrthoDB" id="8476780at2"/>
<comment type="caution">
    <text evidence="1">The sequence shown here is derived from an EMBL/GenBank/DDBJ whole genome shotgun (WGS) entry which is preliminary data.</text>
</comment>
<dbReference type="EMBL" id="VDMB01000011">
    <property type="protein sequence ID" value="TYT74479.1"/>
    <property type="molecule type" value="Genomic_DNA"/>
</dbReference>
<evidence type="ECO:0000313" key="1">
    <source>
        <dbReference type="EMBL" id="TYT74479.1"/>
    </source>
</evidence>
<keyword evidence="2" id="KW-1185">Reference proteome</keyword>
<name>A0A5S5MFM2_9BACT</name>